<dbReference type="Gene3D" id="3.30.70.890">
    <property type="entry name" value="GHMP kinase, C-terminal domain"/>
    <property type="match status" value="1"/>
</dbReference>
<feature type="domain" description="GHMP kinase C-terminal" evidence="10">
    <location>
        <begin position="291"/>
        <end position="373"/>
    </location>
</feature>
<keyword evidence="7" id="KW-0460">Magnesium</keyword>
<feature type="domain" description="GHMP kinase N-terminal" evidence="9">
    <location>
        <begin position="106"/>
        <end position="192"/>
    </location>
</feature>
<dbReference type="Pfam" id="PF00288">
    <property type="entry name" value="GHMP_kinases_N"/>
    <property type="match status" value="1"/>
</dbReference>
<reference evidence="12" key="1">
    <citation type="submission" date="2018-11" db="EMBL/GenBank/DDBJ databases">
        <authorList>
            <person name="Alioto T."/>
            <person name="Alioto T."/>
        </authorList>
    </citation>
    <scope>NUCLEOTIDE SEQUENCE</scope>
</reference>
<dbReference type="InterPro" id="IPR000705">
    <property type="entry name" value="Galactokinase"/>
</dbReference>
<dbReference type="AlphaFoldDB" id="A0A8B6GI64"/>
<evidence type="ECO:0000313" key="12">
    <source>
        <dbReference type="EMBL" id="VDI64236.1"/>
    </source>
</evidence>
<dbReference type="InterPro" id="IPR019741">
    <property type="entry name" value="Galactokinase_CS"/>
</dbReference>
<protein>
    <submittedName>
        <fullName evidence="12">Galactokinase</fullName>
        <ecNumber evidence="12">2.7.1.6</ecNumber>
    </submittedName>
</protein>
<dbReference type="PIRSF" id="PIRSF000530">
    <property type="entry name" value="Galactokinase"/>
    <property type="match status" value="1"/>
</dbReference>
<keyword evidence="8" id="KW-0119">Carbohydrate metabolism</keyword>
<dbReference type="OrthoDB" id="275179at2759"/>
<dbReference type="InterPro" id="IPR036554">
    <property type="entry name" value="GHMP_kinase_C_sf"/>
</dbReference>
<comment type="caution">
    <text evidence="12">The sequence shown here is derived from an EMBL/GenBank/DDBJ whole genome shotgun (WGS) entry which is preliminary data.</text>
</comment>
<gene>
    <name evidence="12" type="ORF">MGAL_10B044738</name>
</gene>
<keyword evidence="6" id="KW-0067">ATP-binding</keyword>
<dbReference type="GO" id="GO:0004335">
    <property type="term" value="F:galactokinase activity"/>
    <property type="evidence" value="ECO:0007669"/>
    <property type="project" value="UniProtKB-EC"/>
</dbReference>
<dbReference type="InterPro" id="IPR020568">
    <property type="entry name" value="Ribosomal_Su5_D2-typ_SF"/>
</dbReference>
<dbReference type="GO" id="GO:0005829">
    <property type="term" value="C:cytosol"/>
    <property type="evidence" value="ECO:0007669"/>
    <property type="project" value="TreeGrafter"/>
</dbReference>
<keyword evidence="5 12" id="KW-0418">Kinase</keyword>
<organism evidence="12 13">
    <name type="scientific">Mytilus galloprovincialis</name>
    <name type="common">Mediterranean mussel</name>
    <dbReference type="NCBI Taxonomy" id="29158"/>
    <lineage>
        <taxon>Eukaryota</taxon>
        <taxon>Metazoa</taxon>
        <taxon>Spiralia</taxon>
        <taxon>Lophotrochozoa</taxon>
        <taxon>Mollusca</taxon>
        <taxon>Bivalvia</taxon>
        <taxon>Autobranchia</taxon>
        <taxon>Pteriomorphia</taxon>
        <taxon>Mytilida</taxon>
        <taxon>Mytiloidea</taxon>
        <taxon>Mytilidae</taxon>
        <taxon>Mytilinae</taxon>
        <taxon>Mytilus</taxon>
    </lineage>
</organism>
<dbReference type="SUPFAM" id="SSF54211">
    <property type="entry name" value="Ribosomal protein S5 domain 2-like"/>
    <property type="match status" value="1"/>
</dbReference>
<dbReference type="Proteomes" id="UP000596742">
    <property type="component" value="Unassembled WGS sequence"/>
</dbReference>
<dbReference type="PROSITE" id="PS00106">
    <property type="entry name" value="GALACTOKINASE"/>
    <property type="match status" value="1"/>
</dbReference>
<dbReference type="InterPro" id="IPR006204">
    <property type="entry name" value="GHMP_kinase_N_dom"/>
</dbReference>
<dbReference type="InterPro" id="IPR019539">
    <property type="entry name" value="GalKase_N"/>
</dbReference>
<proteinExistence type="inferred from homology"/>
<dbReference type="FunFam" id="3.30.230.10:FF:000040">
    <property type="entry name" value="Galactokinase 1"/>
    <property type="match status" value="1"/>
</dbReference>
<evidence type="ECO:0000256" key="8">
    <source>
        <dbReference type="ARBA" id="ARBA00023277"/>
    </source>
</evidence>
<keyword evidence="2 12" id="KW-0808">Transferase</keyword>
<evidence type="ECO:0000313" key="13">
    <source>
        <dbReference type="Proteomes" id="UP000596742"/>
    </source>
</evidence>
<keyword evidence="4" id="KW-0547">Nucleotide-binding</keyword>
<keyword evidence="3" id="KW-0479">Metal-binding</keyword>
<evidence type="ECO:0000256" key="4">
    <source>
        <dbReference type="ARBA" id="ARBA00022741"/>
    </source>
</evidence>
<evidence type="ECO:0000259" key="11">
    <source>
        <dbReference type="Pfam" id="PF10509"/>
    </source>
</evidence>
<dbReference type="PANTHER" id="PTHR10457">
    <property type="entry name" value="MEVALONATE KINASE/GALACTOKINASE"/>
    <property type="match status" value="1"/>
</dbReference>
<dbReference type="SUPFAM" id="SSF55060">
    <property type="entry name" value="GHMP Kinase, C-terminal domain"/>
    <property type="match status" value="1"/>
</dbReference>
<dbReference type="Pfam" id="PF08544">
    <property type="entry name" value="GHMP_kinases_C"/>
    <property type="match status" value="1"/>
</dbReference>
<sequence length="392" mass="43283">MACRIPDISELLQTATERFKFKFGSVPNKASCAPGRVNLIGEHTDYNEGYVLPMALQMVTIAVGKATDSGICRVLTLADVGEDNYVEFPIPTEDNPLVPGQLHWANYVTGVIAHFVGPMVSFDAVIISSVPFGGGVSSSASLQVATYTLLDELNNVKDDQVSKEDKARRCMEAEHEFIGLMDGIMDQFISLTAKQDHALLLDCRSLENKHITMLDDSVVVLLINSNVSHELIHTEYPKRTRQCKEVATILGVNSLRDLTLRTLEDKKKLLDNVLYKRAHHVVTEIKRTTEAAEALENNDFVTFGRLMVDSHISLRDEYEVSCDELDELVEAALEMDGVYGSRMTGGGFGGCTVSLVKRCNVESIIRHVEAKYSKSATFYVCKPSDGARGIEV</sequence>
<evidence type="ECO:0000256" key="7">
    <source>
        <dbReference type="ARBA" id="ARBA00022842"/>
    </source>
</evidence>
<evidence type="ECO:0000256" key="5">
    <source>
        <dbReference type="ARBA" id="ARBA00022777"/>
    </source>
</evidence>
<feature type="domain" description="Galactokinase N-terminal" evidence="11">
    <location>
        <begin position="17"/>
        <end position="64"/>
    </location>
</feature>
<dbReference type="Gene3D" id="3.30.230.10">
    <property type="match status" value="1"/>
</dbReference>
<dbReference type="GO" id="GO:0046872">
    <property type="term" value="F:metal ion binding"/>
    <property type="evidence" value="ECO:0007669"/>
    <property type="project" value="UniProtKB-KW"/>
</dbReference>
<keyword evidence="13" id="KW-1185">Reference proteome</keyword>
<evidence type="ECO:0000259" key="9">
    <source>
        <dbReference type="Pfam" id="PF00288"/>
    </source>
</evidence>
<name>A0A8B6GI64_MYTGA</name>
<dbReference type="PRINTS" id="PR00959">
    <property type="entry name" value="MEVGALKINASE"/>
</dbReference>
<dbReference type="NCBIfam" id="TIGR00131">
    <property type="entry name" value="gal_kin"/>
    <property type="match status" value="1"/>
</dbReference>
<dbReference type="GO" id="GO:0006012">
    <property type="term" value="P:galactose metabolic process"/>
    <property type="evidence" value="ECO:0007669"/>
    <property type="project" value="InterPro"/>
</dbReference>
<dbReference type="EMBL" id="UYJE01008493">
    <property type="protein sequence ID" value="VDI64236.1"/>
    <property type="molecule type" value="Genomic_DNA"/>
</dbReference>
<evidence type="ECO:0000256" key="6">
    <source>
        <dbReference type="ARBA" id="ARBA00022840"/>
    </source>
</evidence>
<dbReference type="InterPro" id="IPR013750">
    <property type="entry name" value="GHMP_kinase_C_dom"/>
</dbReference>
<evidence type="ECO:0000256" key="1">
    <source>
        <dbReference type="ARBA" id="ARBA00006566"/>
    </source>
</evidence>
<evidence type="ECO:0000259" key="10">
    <source>
        <dbReference type="Pfam" id="PF08544"/>
    </source>
</evidence>
<dbReference type="EC" id="2.7.1.6" evidence="12"/>
<comment type="similarity">
    <text evidence="1">Belongs to the GHMP kinase family. GalK subfamily.</text>
</comment>
<dbReference type="FunFam" id="3.30.70.890:FF:000001">
    <property type="entry name" value="Galactokinase"/>
    <property type="match status" value="1"/>
</dbReference>
<evidence type="ECO:0000256" key="2">
    <source>
        <dbReference type="ARBA" id="ARBA00022679"/>
    </source>
</evidence>
<evidence type="ECO:0000256" key="3">
    <source>
        <dbReference type="ARBA" id="ARBA00022723"/>
    </source>
</evidence>
<dbReference type="InterPro" id="IPR014721">
    <property type="entry name" value="Ribsml_uS5_D2-typ_fold_subgr"/>
</dbReference>
<dbReference type="GO" id="GO:0005524">
    <property type="term" value="F:ATP binding"/>
    <property type="evidence" value="ECO:0007669"/>
    <property type="project" value="UniProtKB-KW"/>
</dbReference>
<dbReference type="PRINTS" id="PR00473">
    <property type="entry name" value="GALCTOKINASE"/>
</dbReference>
<dbReference type="PANTHER" id="PTHR10457:SF7">
    <property type="entry name" value="GALACTOKINASE-RELATED"/>
    <property type="match status" value="1"/>
</dbReference>
<accession>A0A8B6GI64</accession>
<dbReference type="InterPro" id="IPR006206">
    <property type="entry name" value="Mevalonate/galactokinase"/>
</dbReference>
<dbReference type="Pfam" id="PF10509">
    <property type="entry name" value="GalKase_gal_bdg"/>
    <property type="match status" value="1"/>
</dbReference>